<accession>A0ABS1ECQ1</accession>
<gene>
    <name evidence="3" type="ORF">JHL22_02235</name>
</gene>
<feature type="transmembrane region" description="Helical" evidence="2">
    <location>
        <begin position="147"/>
        <end position="170"/>
    </location>
</feature>
<keyword evidence="2" id="KW-1133">Transmembrane helix</keyword>
<proteinExistence type="predicted"/>
<keyword evidence="2" id="KW-0472">Membrane</keyword>
<dbReference type="Pfam" id="PF03929">
    <property type="entry name" value="PepSY_TM"/>
    <property type="match status" value="1"/>
</dbReference>
<dbReference type="InterPro" id="IPR005625">
    <property type="entry name" value="PepSY-ass_TM"/>
</dbReference>
<feature type="transmembrane region" description="Helical" evidence="2">
    <location>
        <begin position="32"/>
        <end position="53"/>
    </location>
</feature>
<evidence type="ECO:0000256" key="1">
    <source>
        <dbReference type="SAM" id="MobiDB-lite"/>
    </source>
</evidence>
<reference evidence="3 4" key="1">
    <citation type="submission" date="2020-12" db="EMBL/GenBank/DDBJ databases">
        <authorList>
            <person name="Lu T."/>
            <person name="Wang Q."/>
            <person name="Han X."/>
        </authorList>
    </citation>
    <scope>NUCLEOTIDE SEQUENCE [LARGE SCALE GENOMIC DNA]</scope>
    <source>
        <strain evidence="3 4">WQ 585</strain>
    </source>
</reference>
<dbReference type="RefSeq" id="WP_200233373.1">
    <property type="nucleotide sequence ID" value="NZ_JAENGP010000002.1"/>
</dbReference>
<evidence type="ECO:0000256" key="2">
    <source>
        <dbReference type="SAM" id="Phobius"/>
    </source>
</evidence>
<evidence type="ECO:0000313" key="3">
    <source>
        <dbReference type="EMBL" id="MBK1780030.1"/>
    </source>
</evidence>
<dbReference type="EMBL" id="JAENGP010000002">
    <property type="protein sequence ID" value="MBK1780030.1"/>
    <property type="molecule type" value="Genomic_DNA"/>
</dbReference>
<protein>
    <submittedName>
        <fullName evidence="3">PepSY domain-containing protein</fullName>
    </submittedName>
</protein>
<dbReference type="Proteomes" id="UP000635316">
    <property type="component" value="Unassembled WGS sequence"/>
</dbReference>
<evidence type="ECO:0000313" key="4">
    <source>
        <dbReference type="Proteomes" id="UP000635316"/>
    </source>
</evidence>
<feature type="compositionally biased region" description="Polar residues" evidence="1">
    <location>
        <begin position="1"/>
        <end position="21"/>
    </location>
</feature>
<organism evidence="3 4">
    <name type="scientific">Advenella mandrilli</name>
    <dbReference type="NCBI Taxonomy" id="2800330"/>
    <lineage>
        <taxon>Bacteria</taxon>
        <taxon>Pseudomonadati</taxon>
        <taxon>Pseudomonadota</taxon>
        <taxon>Betaproteobacteria</taxon>
        <taxon>Burkholderiales</taxon>
        <taxon>Alcaligenaceae</taxon>
    </lineage>
</organism>
<feature type="region of interest" description="Disordered" evidence="1">
    <location>
        <begin position="1"/>
        <end position="22"/>
    </location>
</feature>
<keyword evidence="2" id="KW-0812">Transmembrane</keyword>
<name>A0ABS1ECQ1_9BURK</name>
<sequence>MEKVNSDTNMQTPNTPYSGQTKGAAAGMRCRWYFYLALLLIPVLTILVCNAISNFYNTHIDTWAYHDRFYVETQNQDLIPSQILYEEARKYLPANAILVSAQLDQAPDRSAHFKFKVNGLYNQSIFLNPYTAEVLGVLDGQQSNARFWIGTAIYWLALLVSCWLALWSALRIERCRSS</sequence>
<keyword evidence="4" id="KW-1185">Reference proteome</keyword>
<comment type="caution">
    <text evidence="3">The sequence shown here is derived from an EMBL/GenBank/DDBJ whole genome shotgun (WGS) entry which is preliminary data.</text>
</comment>